<gene>
    <name evidence="6" type="ORF">S01H4_53362</name>
</gene>
<dbReference type="InterPro" id="IPR025302">
    <property type="entry name" value="DrrA1/2-like_C"/>
</dbReference>
<evidence type="ECO:0000256" key="2">
    <source>
        <dbReference type="ARBA" id="ARBA00022448"/>
    </source>
</evidence>
<evidence type="ECO:0000256" key="4">
    <source>
        <dbReference type="ARBA" id="ARBA00022840"/>
    </source>
</evidence>
<evidence type="ECO:0000256" key="1">
    <source>
        <dbReference type="ARBA" id="ARBA00005417"/>
    </source>
</evidence>
<protein>
    <recommendedName>
        <fullName evidence="5">Daunorubicin resistance ATP-binding protein DrrA1/2-like C-terminal domain-containing protein</fullName>
    </recommendedName>
</protein>
<evidence type="ECO:0000259" key="5">
    <source>
        <dbReference type="Pfam" id="PF13732"/>
    </source>
</evidence>
<dbReference type="Gene3D" id="3.40.50.300">
    <property type="entry name" value="P-loop containing nucleotide triphosphate hydrolases"/>
    <property type="match status" value="1"/>
</dbReference>
<keyword evidence="3" id="KW-0547">Nucleotide-binding</keyword>
<name>X1DCS5_9ZZZZ</name>
<accession>X1DCS5</accession>
<organism evidence="6">
    <name type="scientific">marine sediment metagenome</name>
    <dbReference type="NCBI Taxonomy" id="412755"/>
    <lineage>
        <taxon>unclassified sequences</taxon>
        <taxon>metagenomes</taxon>
        <taxon>ecological metagenomes</taxon>
    </lineage>
</organism>
<dbReference type="AlphaFoldDB" id="X1DCS5"/>
<evidence type="ECO:0000313" key="6">
    <source>
        <dbReference type="EMBL" id="GAH17992.1"/>
    </source>
</evidence>
<dbReference type="Pfam" id="PF13732">
    <property type="entry name" value="DrrA1-3_C"/>
    <property type="match status" value="1"/>
</dbReference>
<dbReference type="PANTHER" id="PTHR42711">
    <property type="entry name" value="ABC TRANSPORTER ATP-BINDING PROTEIN"/>
    <property type="match status" value="1"/>
</dbReference>
<keyword evidence="2" id="KW-0813">Transport</keyword>
<keyword evidence="4" id="KW-0067">ATP-binding</keyword>
<proteinExistence type="inferred from homology"/>
<dbReference type="EMBL" id="BART01030592">
    <property type="protein sequence ID" value="GAH17992.1"/>
    <property type="molecule type" value="Genomic_DNA"/>
</dbReference>
<reference evidence="6" key="1">
    <citation type="journal article" date="2014" name="Front. Microbiol.">
        <title>High frequency of phylogenetically diverse reductive dehalogenase-homologous genes in deep subseafloor sedimentary metagenomes.</title>
        <authorList>
            <person name="Kawai M."/>
            <person name="Futagami T."/>
            <person name="Toyoda A."/>
            <person name="Takaki Y."/>
            <person name="Nishi S."/>
            <person name="Hori S."/>
            <person name="Arai W."/>
            <person name="Tsubouchi T."/>
            <person name="Morono Y."/>
            <person name="Uchiyama I."/>
            <person name="Ito T."/>
            <person name="Fujiyama A."/>
            <person name="Inagaki F."/>
            <person name="Takami H."/>
        </authorList>
    </citation>
    <scope>NUCLEOTIDE SEQUENCE</scope>
    <source>
        <strain evidence="6">Expedition CK06-06</strain>
    </source>
</reference>
<feature type="domain" description="Daunorubicin resistance ATP-binding protein DrrA1/2-like C-terminal" evidence="5">
    <location>
        <begin position="74"/>
        <end position="153"/>
    </location>
</feature>
<sequence>MHLLISVLHDPELLILDEPFMGLDPIAIKGLRDLVFELKSRGKTVLLSTHWMDQAEQLCDSVCLIKNGEKIYSGSLDALRKKHIKNEIYVEIEGNVNFEEFQGINKVKKEGKGFILIMEKKPENFIRELTDIADVKEFRTVYPSLEDIFIEEVGGE</sequence>
<dbReference type="InterPro" id="IPR027417">
    <property type="entry name" value="P-loop_NTPase"/>
</dbReference>
<dbReference type="GO" id="GO:0005524">
    <property type="term" value="F:ATP binding"/>
    <property type="evidence" value="ECO:0007669"/>
    <property type="project" value="UniProtKB-KW"/>
</dbReference>
<dbReference type="SUPFAM" id="SSF52540">
    <property type="entry name" value="P-loop containing nucleoside triphosphate hydrolases"/>
    <property type="match status" value="1"/>
</dbReference>
<dbReference type="InterPro" id="IPR050763">
    <property type="entry name" value="ABC_transporter_ATP-binding"/>
</dbReference>
<evidence type="ECO:0000256" key="3">
    <source>
        <dbReference type="ARBA" id="ARBA00022741"/>
    </source>
</evidence>
<comment type="similarity">
    <text evidence="1">Belongs to the ABC transporter superfamily.</text>
</comment>
<dbReference type="PANTHER" id="PTHR42711:SF5">
    <property type="entry name" value="ABC TRANSPORTER ATP-BINDING PROTEIN NATA"/>
    <property type="match status" value="1"/>
</dbReference>
<comment type="caution">
    <text evidence="6">The sequence shown here is derived from an EMBL/GenBank/DDBJ whole genome shotgun (WGS) entry which is preliminary data.</text>
</comment>